<feature type="signal peptide" evidence="1">
    <location>
        <begin position="1"/>
        <end position="18"/>
    </location>
</feature>
<evidence type="ECO:0008006" key="4">
    <source>
        <dbReference type="Google" id="ProtNLM"/>
    </source>
</evidence>
<comment type="caution">
    <text evidence="2">The sequence shown here is derived from an EMBL/GenBank/DDBJ whole genome shotgun (WGS) entry which is preliminary data.</text>
</comment>
<name>A0ABU5VWT3_9BACT</name>
<evidence type="ECO:0000313" key="2">
    <source>
        <dbReference type="EMBL" id="MEA9357436.1"/>
    </source>
</evidence>
<keyword evidence="3" id="KW-1185">Reference proteome</keyword>
<reference evidence="2 3" key="1">
    <citation type="submission" date="2023-11" db="EMBL/GenBank/DDBJ databases">
        <title>A Novel Polar Bacteriovorax (B. antarcticus) Isolated from the Biocrust in Antarctica.</title>
        <authorList>
            <person name="Mun W."/>
            <person name="Choi S.Y."/>
            <person name="Mitchell R.J."/>
        </authorList>
    </citation>
    <scope>NUCLEOTIDE SEQUENCE [LARGE SCALE GENOMIC DNA]</scope>
    <source>
        <strain evidence="2 3">PP10</strain>
    </source>
</reference>
<dbReference type="Proteomes" id="UP001302274">
    <property type="component" value="Unassembled WGS sequence"/>
</dbReference>
<dbReference type="EMBL" id="JAYGJQ010000002">
    <property type="protein sequence ID" value="MEA9357436.1"/>
    <property type="molecule type" value="Genomic_DNA"/>
</dbReference>
<sequence length="118" mass="12328">MKALLFTVATLFSITAMADQCAYISQGEAERAALLLQKGSVVAEYCELCGDTTATVSTVKSVSLAKVANGQYTQVSVNGKAVDLAYLYLQVAPGKKVNVAQAVNCESLDATTVSSVIK</sequence>
<accession>A0ABU5VWT3</accession>
<proteinExistence type="predicted"/>
<protein>
    <recommendedName>
        <fullName evidence="4">Lipoprotein</fullName>
    </recommendedName>
</protein>
<evidence type="ECO:0000256" key="1">
    <source>
        <dbReference type="SAM" id="SignalP"/>
    </source>
</evidence>
<keyword evidence="1" id="KW-0732">Signal</keyword>
<feature type="chain" id="PRO_5047416392" description="Lipoprotein" evidence="1">
    <location>
        <begin position="19"/>
        <end position="118"/>
    </location>
</feature>
<organism evidence="2 3">
    <name type="scientific">Bacteriovorax antarcticus</name>
    <dbReference type="NCBI Taxonomy" id="3088717"/>
    <lineage>
        <taxon>Bacteria</taxon>
        <taxon>Pseudomonadati</taxon>
        <taxon>Bdellovibrionota</taxon>
        <taxon>Bacteriovoracia</taxon>
        <taxon>Bacteriovoracales</taxon>
        <taxon>Bacteriovoracaceae</taxon>
        <taxon>Bacteriovorax</taxon>
    </lineage>
</organism>
<evidence type="ECO:0000313" key="3">
    <source>
        <dbReference type="Proteomes" id="UP001302274"/>
    </source>
</evidence>
<dbReference type="RefSeq" id="WP_323577446.1">
    <property type="nucleotide sequence ID" value="NZ_JAYGJQ010000002.1"/>
</dbReference>
<gene>
    <name evidence="2" type="ORF">SHI21_14510</name>
</gene>